<dbReference type="InterPro" id="IPR050638">
    <property type="entry name" value="AA-Vitamin_Transporters"/>
</dbReference>
<evidence type="ECO:0000259" key="7">
    <source>
        <dbReference type="Pfam" id="PF00892"/>
    </source>
</evidence>
<dbReference type="STRING" id="1121416.SAMN02745220_02868"/>
<dbReference type="Gene3D" id="1.10.3730.20">
    <property type="match status" value="1"/>
</dbReference>
<evidence type="ECO:0000256" key="2">
    <source>
        <dbReference type="ARBA" id="ARBA00007362"/>
    </source>
</evidence>
<organism evidence="8 9">
    <name type="scientific">Desulfopila aestuarii DSM 18488</name>
    <dbReference type="NCBI Taxonomy" id="1121416"/>
    <lineage>
        <taxon>Bacteria</taxon>
        <taxon>Pseudomonadati</taxon>
        <taxon>Thermodesulfobacteriota</taxon>
        <taxon>Desulfobulbia</taxon>
        <taxon>Desulfobulbales</taxon>
        <taxon>Desulfocapsaceae</taxon>
        <taxon>Desulfopila</taxon>
    </lineage>
</organism>
<feature type="transmembrane region" description="Helical" evidence="6">
    <location>
        <begin position="272"/>
        <end position="290"/>
    </location>
</feature>
<feature type="transmembrane region" description="Helical" evidence="6">
    <location>
        <begin position="124"/>
        <end position="142"/>
    </location>
</feature>
<dbReference type="GO" id="GO:0016020">
    <property type="term" value="C:membrane"/>
    <property type="evidence" value="ECO:0007669"/>
    <property type="project" value="UniProtKB-SubCell"/>
</dbReference>
<dbReference type="AlphaFoldDB" id="A0A1M7YA41"/>
<feature type="domain" description="EamA" evidence="7">
    <location>
        <begin position="153"/>
        <end position="289"/>
    </location>
</feature>
<evidence type="ECO:0000256" key="1">
    <source>
        <dbReference type="ARBA" id="ARBA00004141"/>
    </source>
</evidence>
<dbReference type="RefSeq" id="WP_073614208.1">
    <property type="nucleotide sequence ID" value="NZ_FRFE01000014.1"/>
</dbReference>
<evidence type="ECO:0000313" key="9">
    <source>
        <dbReference type="Proteomes" id="UP000184603"/>
    </source>
</evidence>
<feature type="transmembrane region" description="Helical" evidence="6">
    <location>
        <begin position="213"/>
        <end position="236"/>
    </location>
</feature>
<gene>
    <name evidence="8" type="ORF">SAMN02745220_02868</name>
</gene>
<dbReference type="InterPro" id="IPR000620">
    <property type="entry name" value="EamA_dom"/>
</dbReference>
<keyword evidence="5 6" id="KW-0472">Membrane</keyword>
<dbReference type="Pfam" id="PF00892">
    <property type="entry name" value="EamA"/>
    <property type="match status" value="2"/>
</dbReference>
<keyword evidence="3 6" id="KW-0812">Transmembrane</keyword>
<comment type="subcellular location">
    <subcellularLocation>
        <location evidence="1">Membrane</location>
        <topology evidence="1">Multi-pass membrane protein</topology>
    </subcellularLocation>
</comment>
<evidence type="ECO:0000256" key="6">
    <source>
        <dbReference type="SAM" id="Phobius"/>
    </source>
</evidence>
<name>A0A1M7YA41_9BACT</name>
<protein>
    <submittedName>
        <fullName evidence="8">Permease of the drug/metabolite transporter (DMT) superfamily</fullName>
    </submittedName>
</protein>
<dbReference type="InterPro" id="IPR037185">
    <property type="entry name" value="EmrE-like"/>
</dbReference>
<feature type="domain" description="EamA" evidence="7">
    <location>
        <begin position="6"/>
        <end position="138"/>
    </location>
</feature>
<dbReference type="OrthoDB" id="5186724at2"/>
<evidence type="ECO:0000256" key="5">
    <source>
        <dbReference type="ARBA" id="ARBA00023136"/>
    </source>
</evidence>
<accession>A0A1M7YA41</accession>
<evidence type="ECO:0000256" key="4">
    <source>
        <dbReference type="ARBA" id="ARBA00022989"/>
    </source>
</evidence>
<dbReference type="PANTHER" id="PTHR32322">
    <property type="entry name" value="INNER MEMBRANE TRANSPORTER"/>
    <property type="match status" value="1"/>
</dbReference>
<evidence type="ECO:0000256" key="3">
    <source>
        <dbReference type="ARBA" id="ARBA00022692"/>
    </source>
</evidence>
<proteinExistence type="inferred from homology"/>
<feature type="transmembrane region" description="Helical" evidence="6">
    <location>
        <begin position="96"/>
        <end position="115"/>
    </location>
</feature>
<feature type="transmembrane region" description="Helical" evidence="6">
    <location>
        <begin position="184"/>
        <end position="201"/>
    </location>
</feature>
<dbReference type="Proteomes" id="UP000184603">
    <property type="component" value="Unassembled WGS sequence"/>
</dbReference>
<dbReference type="PANTHER" id="PTHR32322:SF2">
    <property type="entry name" value="EAMA DOMAIN-CONTAINING PROTEIN"/>
    <property type="match status" value="1"/>
</dbReference>
<feature type="transmembrane region" description="Helical" evidence="6">
    <location>
        <begin position="154"/>
        <end position="172"/>
    </location>
</feature>
<feature type="transmembrane region" description="Helical" evidence="6">
    <location>
        <begin position="37"/>
        <end position="54"/>
    </location>
</feature>
<reference evidence="8 9" key="1">
    <citation type="submission" date="2016-12" db="EMBL/GenBank/DDBJ databases">
        <authorList>
            <person name="Song W.-J."/>
            <person name="Kurnit D.M."/>
        </authorList>
    </citation>
    <scope>NUCLEOTIDE SEQUENCE [LARGE SCALE GENOMIC DNA]</scope>
    <source>
        <strain evidence="8 9">DSM 18488</strain>
    </source>
</reference>
<comment type="similarity">
    <text evidence="2">Belongs to the EamA transporter family.</text>
</comment>
<feature type="transmembrane region" description="Helical" evidence="6">
    <location>
        <begin position="66"/>
        <end position="90"/>
    </location>
</feature>
<sequence length="307" mass="32795">MYFGTYLSLVLTTFFWGATFIAGRSLAGAVPPATAAFFRFTIASAALLILCRLIDGRLTVPPPRLWFSLFLLGLTGVFSYNICFFTGLHYIEAGRASLIIALNPLAITLFASLLLKEPLAPRQFIGVIVSLIGALFVISNGHPSVIYNGDFGKGELAILGCVASWATYSLVGRSVLKTMTPLSAVFYSSVIGSLLLLLPALREGSLIEAVNYSTLTIGNLAFLGLCGTAIGFSLYYQAIRKIGATRSGVFINLVPFFAIILSWLILGESIKPVVLSGGVLVLAGVTLTNMPTRKNTAIAPQQLSSRQ</sequence>
<keyword evidence="4 6" id="KW-1133">Transmembrane helix</keyword>
<dbReference type="EMBL" id="FRFE01000014">
    <property type="protein sequence ID" value="SHO49505.1"/>
    <property type="molecule type" value="Genomic_DNA"/>
</dbReference>
<evidence type="ECO:0000313" key="8">
    <source>
        <dbReference type="EMBL" id="SHO49505.1"/>
    </source>
</evidence>
<dbReference type="SUPFAM" id="SSF103481">
    <property type="entry name" value="Multidrug resistance efflux transporter EmrE"/>
    <property type="match status" value="2"/>
</dbReference>
<feature type="transmembrane region" description="Helical" evidence="6">
    <location>
        <begin position="248"/>
        <end position="266"/>
    </location>
</feature>
<keyword evidence="9" id="KW-1185">Reference proteome</keyword>